<evidence type="ECO:0000259" key="6">
    <source>
        <dbReference type="PROSITE" id="PS51207"/>
    </source>
</evidence>
<dbReference type="GO" id="GO:0016020">
    <property type="term" value="C:membrane"/>
    <property type="evidence" value="ECO:0007669"/>
    <property type="project" value="UniProtKB-ARBA"/>
</dbReference>
<feature type="region of interest" description="Disordered" evidence="3">
    <location>
        <begin position="611"/>
        <end position="648"/>
    </location>
</feature>
<feature type="domain" description="PX" evidence="5">
    <location>
        <begin position="672"/>
        <end position="784"/>
    </location>
</feature>
<dbReference type="SMART" id="SM00312">
    <property type="entry name" value="PX"/>
    <property type="match status" value="1"/>
</dbReference>
<reference evidence="7 8" key="1">
    <citation type="journal article" date="2023" name="Hortic Res">
        <title>Pangenome of water caltrop reveals structural variations and asymmetric subgenome divergence after allopolyploidization.</title>
        <authorList>
            <person name="Zhang X."/>
            <person name="Chen Y."/>
            <person name="Wang L."/>
            <person name="Yuan Y."/>
            <person name="Fang M."/>
            <person name="Shi L."/>
            <person name="Lu R."/>
            <person name="Comes H.P."/>
            <person name="Ma Y."/>
            <person name="Chen Y."/>
            <person name="Huang G."/>
            <person name="Zhou Y."/>
            <person name="Zheng Z."/>
            <person name="Qiu Y."/>
        </authorList>
    </citation>
    <scope>NUCLEOTIDE SEQUENCE [LARGE SCALE GENOMIC DNA]</scope>
    <source>
        <tissue evidence="7">Roots</tissue>
    </source>
</reference>
<evidence type="ECO:0000256" key="4">
    <source>
        <dbReference type="SAM" id="Phobius"/>
    </source>
</evidence>
<dbReference type="InterPro" id="IPR003114">
    <property type="entry name" value="Phox_assoc"/>
</dbReference>
<evidence type="ECO:0000313" key="8">
    <source>
        <dbReference type="Proteomes" id="UP001345219"/>
    </source>
</evidence>
<dbReference type="PROSITE" id="PS50195">
    <property type="entry name" value="PX"/>
    <property type="match status" value="1"/>
</dbReference>
<keyword evidence="4" id="KW-0812">Transmembrane</keyword>
<evidence type="ECO:0000256" key="3">
    <source>
        <dbReference type="SAM" id="MobiDB-lite"/>
    </source>
</evidence>
<evidence type="ECO:0000256" key="1">
    <source>
        <dbReference type="ARBA" id="ARBA00004496"/>
    </source>
</evidence>
<feature type="region of interest" description="Disordered" evidence="3">
    <location>
        <begin position="473"/>
        <end position="542"/>
    </location>
</feature>
<feature type="compositionally biased region" description="Polar residues" evidence="3">
    <location>
        <begin position="434"/>
        <end position="450"/>
    </location>
</feature>
<evidence type="ECO:0000256" key="2">
    <source>
        <dbReference type="ARBA" id="ARBA00022490"/>
    </source>
</evidence>
<dbReference type="Proteomes" id="UP001345219">
    <property type="component" value="Chromosome 5"/>
</dbReference>
<dbReference type="GO" id="GO:0005768">
    <property type="term" value="C:endosome"/>
    <property type="evidence" value="ECO:0007669"/>
    <property type="project" value="UniProtKB-ARBA"/>
</dbReference>
<accession>A0AAN7K9V0</accession>
<proteinExistence type="predicted"/>
<dbReference type="SMART" id="SM00313">
    <property type="entry name" value="PXA"/>
    <property type="match status" value="1"/>
</dbReference>
<evidence type="ECO:0000313" key="7">
    <source>
        <dbReference type="EMBL" id="KAK4761099.1"/>
    </source>
</evidence>
<keyword evidence="2" id="KW-0963">Cytoplasm</keyword>
<feature type="compositionally biased region" description="Low complexity" evidence="3">
    <location>
        <begin position="476"/>
        <end position="487"/>
    </location>
</feature>
<feature type="region of interest" description="Disordered" evidence="3">
    <location>
        <begin position="426"/>
        <end position="450"/>
    </location>
</feature>
<feature type="region of interest" description="Disordered" evidence="3">
    <location>
        <begin position="560"/>
        <end position="594"/>
    </location>
</feature>
<dbReference type="Pfam" id="PF02194">
    <property type="entry name" value="PXA"/>
    <property type="match status" value="1"/>
</dbReference>
<dbReference type="AlphaFoldDB" id="A0AAN7K9V0"/>
<organism evidence="7 8">
    <name type="scientific">Trapa incisa</name>
    <dbReference type="NCBI Taxonomy" id="236973"/>
    <lineage>
        <taxon>Eukaryota</taxon>
        <taxon>Viridiplantae</taxon>
        <taxon>Streptophyta</taxon>
        <taxon>Embryophyta</taxon>
        <taxon>Tracheophyta</taxon>
        <taxon>Spermatophyta</taxon>
        <taxon>Magnoliopsida</taxon>
        <taxon>eudicotyledons</taxon>
        <taxon>Gunneridae</taxon>
        <taxon>Pentapetalae</taxon>
        <taxon>rosids</taxon>
        <taxon>malvids</taxon>
        <taxon>Myrtales</taxon>
        <taxon>Lythraceae</taxon>
        <taxon>Trapa</taxon>
    </lineage>
</organism>
<dbReference type="Gene3D" id="3.30.1520.10">
    <property type="entry name" value="Phox-like domain"/>
    <property type="match status" value="1"/>
</dbReference>
<dbReference type="InterPro" id="IPR051837">
    <property type="entry name" value="SortingNexin/PXDomain-PKLike"/>
</dbReference>
<keyword evidence="4" id="KW-0472">Membrane</keyword>
<keyword evidence="4" id="KW-1133">Transmembrane helix</keyword>
<feature type="compositionally biased region" description="Polar residues" evidence="3">
    <location>
        <begin position="360"/>
        <end position="386"/>
    </location>
</feature>
<dbReference type="GO" id="GO:0035091">
    <property type="term" value="F:phosphatidylinositol binding"/>
    <property type="evidence" value="ECO:0007669"/>
    <property type="project" value="InterPro"/>
</dbReference>
<gene>
    <name evidence="7" type="ORF">SAY87_005992</name>
</gene>
<sequence>MSTAGKQMTVKDLAEEAKKRIVFLVICVVGLSYLMSLTSSPVWVNLPAAAMLIIVLRYFSLDFDMQKKAATYNSKQFGTSIPSQRKHVDAPKTSNKSDWRKKVDSPIVEDAIDQFTRHIVSEWVTDMWYSRITPDRDGPEELVHIMNDVLAEFSDRLKNVNLIDLLTRDLVSLICTHLENFHLTQAKIEKQQRGPITMENRDTALRHILTSENKLHPALFSAEAEHKVLQHLMDGLISFSFTPEDLKCSFFRYVVRELLACAVIRPVLNLANPRFINERIEAIYISKNKAEKKAVLALDTLQLKSGTRVSTDHFAKFLDPTTTGVELVQLKTRTPRSSSDKPETDINGNCLSKDPLLYIDTQSSRSWGSKPENSQNGEDKCIQQQRSGGEWGEMLDLISHRKVQALAPEHFENMWTKGRDYRRKEGESRLIEQVPQNSSVTKPSSKYSPETMSIPIVKENTVKRHSTGSNVHAFKSADASSPEKSSSQVDKHFSSYAQTHENDESSPMQLEVVESGSTSYTSDEGNDAVTGLDSPGTKVWDGKSKRNVVSHIHHPLETIEGNLSKKSRQRQIRYQRLPNNQSSRKRSRMGGRNIPVWQEVERTSFLSGDGQDILSISKGDGNDEASSDSTDNEILGRANSGEAVSPSAPLIPEYNSSTVNSLQDSLVLDSFLKLRCEVIGANIVRSGSKTFAVYSLSVTDVNNNSWSVKRRFRHFEELHRHLKAFPEYNLHLPPKHFLSTGLDFPVIQDRCRLLDGYLKKLMQLARISGSIEVWDFLSVDSQTYYFSNSFSIIETLSVDLDNKPSAKSKTIANFVGPVINPLSRKETSVPENKETLLQLKQSPASEGSRLIAKVIGADGRGNDVREETSEALIDAATDPTLPTEWVPPNLSVPLLDLVDVIFQLQDGGWIRRKAFWVAKQVLQLGMSDAFDDWLMEKIQLLRRGSVIASGIKRVEQILWPDGIFITKHPKRQRQPPPGSLPQTPQGQQPPEVVSPRPTDEQQQLEVERREKIVYELMIDKAPAAIVSLVGRKEYEQCAKDLYFFLQSKVCLKLLAFDLLELLLLSVFPEMDYIFKQLHEEKKRFGEYKPN</sequence>
<comment type="caution">
    <text evidence="7">The sequence shown here is derived from an EMBL/GenBank/DDBJ whole genome shotgun (WGS) entry which is preliminary data.</text>
</comment>
<feature type="region of interest" description="Disordered" evidence="3">
    <location>
        <begin position="332"/>
        <end position="386"/>
    </location>
</feature>
<dbReference type="InterPro" id="IPR036871">
    <property type="entry name" value="PX_dom_sf"/>
</dbReference>
<dbReference type="InterPro" id="IPR013937">
    <property type="entry name" value="Sorting_nexin_C"/>
</dbReference>
<keyword evidence="8" id="KW-1185">Reference proteome</keyword>
<evidence type="ECO:0000259" key="5">
    <source>
        <dbReference type="PROSITE" id="PS50195"/>
    </source>
</evidence>
<dbReference type="PANTHER" id="PTHR22999:SF28">
    <property type="entry name" value="PHOX (PX) DOMAIN-CONTAINING PROTEIN"/>
    <property type="match status" value="1"/>
</dbReference>
<feature type="transmembrane region" description="Helical" evidence="4">
    <location>
        <begin position="21"/>
        <end position="36"/>
    </location>
</feature>
<feature type="domain" description="PXA" evidence="6">
    <location>
        <begin position="105"/>
        <end position="289"/>
    </location>
</feature>
<dbReference type="InterPro" id="IPR001683">
    <property type="entry name" value="PX_dom"/>
</dbReference>
<dbReference type="EMBL" id="JAXIOK010000010">
    <property type="protein sequence ID" value="KAK4761099.1"/>
    <property type="molecule type" value="Genomic_DNA"/>
</dbReference>
<comment type="subcellular location">
    <subcellularLocation>
        <location evidence="1">Cytoplasm</location>
    </subcellularLocation>
</comment>
<dbReference type="SUPFAM" id="SSF64268">
    <property type="entry name" value="PX domain"/>
    <property type="match status" value="1"/>
</dbReference>
<dbReference type="Pfam" id="PF08628">
    <property type="entry name" value="Nexin_C"/>
    <property type="match status" value="1"/>
</dbReference>
<name>A0AAN7K9V0_9MYRT</name>
<feature type="region of interest" description="Disordered" evidence="3">
    <location>
        <begin position="969"/>
        <end position="1002"/>
    </location>
</feature>
<dbReference type="Pfam" id="PF00787">
    <property type="entry name" value="PX"/>
    <property type="match status" value="1"/>
</dbReference>
<dbReference type="PROSITE" id="PS51207">
    <property type="entry name" value="PXA"/>
    <property type="match status" value="1"/>
</dbReference>
<dbReference type="PANTHER" id="PTHR22999">
    <property type="entry name" value="PX SERINE/THREONINE KINASE PXK"/>
    <property type="match status" value="1"/>
</dbReference>
<protein>
    <submittedName>
        <fullName evidence="7">Uncharacterized protein</fullName>
    </submittedName>
</protein>